<keyword evidence="10" id="KW-1185">Reference proteome</keyword>
<organism evidence="9 10">
    <name type="scientific">Nonomuraea africana</name>
    <dbReference type="NCBI Taxonomy" id="46171"/>
    <lineage>
        <taxon>Bacteria</taxon>
        <taxon>Bacillati</taxon>
        <taxon>Actinomycetota</taxon>
        <taxon>Actinomycetes</taxon>
        <taxon>Streptosporangiales</taxon>
        <taxon>Streptosporangiaceae</taxon>
        <taxon>Nonomuraea</taxon>
    </lineage>
</organism>
<dbReference type="EMBL" id="JADBEF010000001">
    <property type="protein sequence ID" value="MBE1564571.1"/>
    <property type="molecule type" value="Genomic_DNA"/>
</dbReference>
<dbReference type="Gene3D" id="1.10.10.10">
    <property type="entry name" value="Winged helix-like DNA-binding domain superfamily/Winged helix DNA-binding domain"/>
    <property type="match status" value="1"/>
</dbReference>
<keyword evidence="5" id="KW-0804">Transcription</keyword>
<keyword evidence="4" id="KW-0731">Sigma factor</keyword>
<evidence type="ECO:0000256" key="2">
    <source>
        <dbReference type="ARBA" id="ARBA00011344"/>
    </source>
</evidence>
<dbReference type="NCBIfam" id="NF007214">
    <property type="entry name" value="PRK09636.1"/>
    <property type="match status" value="1"/>
</dbReference>
<comment type="similarity">
    <text evidence="1">Belongs to the sigma-70 factor family. ECF subfamily.</text>
</comment>
<dbReference type="InterPro" id="IPR013249">
    <property type="entry name" value="RNA_pol_sigma70_r4_t2"/>
</dbReference>
<dbReference type="PANTHER" id="PTHR30173:SF43">
    <property type="entry name" value="ECF RNA POLYMERASE SIGMA FACTOR SIGI-RELATED"/>
    <property type="match status" value="1"/>
</dbReference>
<reference evidence="9 10" key="1">
    <citation type="submission" date="2020-10" db="EMBL/GenBank/DDBJ databases">
        <title>Sequencing the genomes of 1000 actinobacteria strains.</title>
        <authorList>
            <person name="Klenk H.-P."/>
        </authorList>
    </citation>
    <scope>NUCLEOTIDE SEQUENCE [LARGE SCALE GENOMIC DNA]</scope>
    <source>
        <strain evidence="9 10">DSM 43748</strain>
    </source>
</reference>
<dbReference type="Proteomes" id="UP000661607">
    <property type="component" value="Unassembled WGS sequence"/>
</dbReference>
<evidence type="ECO:0000256" key="1">
    <source>
        <dbReference type="ARBA" id="ARBA00010641"/>
    </source>
</evidence>
<dbReference type="SUPFAM" id="SSF54427">
    <property type="entry name" value="NTF2-like"/>
    <property type="match status" value="1"/>
</dbReference>
<proteinExistence type="inferred from homology"/>
<dbReference type="RefSeq" id="WP_192778925.1">
    <property type="nucleotide sequence ID" value="NZ_BAAASY010000031.1"/>
</dbReference>
<comment type="subunit">
    <text evidence="2">Interacts transiently with the RNA polymerase catalytic core formed by RpoA, RpoB, RpoC and RpoZ (2 alpha, 1 beta, 1 beta' and 1 omega subunit) to form the RNA polymerase holoenzyme that can initiate transcription.</text>
</comment>
<comment type="caution">
    <text evidence="9">The sequence shown here is derived from an EMBL/GenBank/DDBJ whole genome shotgun (WGS) entry which is preliminary data.</text>
</comment>
<feature type="region of interest" description="Disordered" evidence="6">
    <location>
        <begin position="154"/>
        <end position="174"/>
    </location>
</feature>
<keyword evidence="3" id="KW-0805">Transcription regulation</keyword>
<dbReference type="PANTHER" id="PTHR30173">
    <property type="entry name" value="SIGMA 19 FACTOR"/>
    <property type="match status" value="1"/>
</dbReference>
<gene>
    <name evidence="9" type="ORF">H4W81_007350</name>
</gene>
<dbReference type="NCBIfam" id="TIGR02937">
    <property type="entry name" value="sigma70-ECF"/>
    <property type="match status" value="1"/>
</dbReference>
<sequence length="298" mass="32090">MDDGAWLAERFEEHRPRLRAVAYRMLGSVSEADDAVQDAWLRLSRADTGGVENLGAWLTTVVARVCLNVLRSRENRREDSFDTHLPDPIVSFEGGADPEHEALLADAVGLALLVVLDTLAPAERLAFVLHDMFAVPFDEIAPLIERSPAATRQLASRARRRVQGQAPAPDPDLSRQRDVVNAFFAAARDGDFDALVAVLDPDVVLRSDGGTARARHTVAFHGARTVAAQAVTFGRLSPFARPALINGAAGVVVAAQGRPLSVMGFVVTGGRIVEIDVIADPDRLAELDLGPLDDEVNQ</sequence>
<evidence type="ECO:0000259" key="8">
    <source>
        <dbReference type="Pfam" id="PF08281"/>
    </source>
</evidence>
<evidence type="ECO:0000256" key="5">
    <source>
        <dbReference type="ARBA" id="ARBA00023163"/>
    </source>
</evidence>
<dbReference type="InterPro" id="IPR032710">
    <property type="entry name" value="NTF2-like_dom_sf"/>
</dbReference>
<dbReference type="SUPFAM" id="SSF88659">
    <property type="entry name" value="Sigma3 and sigma4 domains of RNA polymerase sigma factors"/>
    <property type="match status" value="1"/>
</dbReference>
<name>A0ABR9KRB1_9ACTN</name>
<feature type="domain" description="RNA polymerase sigma factor 70 region 4 type 2" evidence="8">
    <location>
        <begin position="111"/>
        <end position="161"/>
    </location>
</feature>
<dbReference type="InterPro" id="IPR007627">
    <property type="entry name" value="RNA_pol_sigma70_r2"/>
</dbReference>
<dbReference type="InterPro" id="IPR052704">
    <property type="entry name" value="ECF_Sigma-70_Domain"/>
</dbReference>
<dbReference type="Pfam" id="PF08281">
    <property type="entry name" value="Sigma70_r4_2"/>
    <property type="match status" value="1"/>
</dbReference>
<dbReference type="InterPro" id="IPR014284">
    <property type="entry name" value="RNA_pol_sigma-70_dom"/>
</dbReference>
<dbReference type="InterPro" id="IPR013325">
    <property type="entry name" value="RNA_pol_sigma_r2"/>
</dbReference>
<feature type="domain" description="RNA polymerase sigma-70 region 2" evidence="7">
    <location>
        <begin position="11"/>
        <end position="74"/>
    </location>
</feature>
<evidence type="ECO:0000313" key="9">
    <source>
        <dbReference type="EMBL" id="MBE1564571.1"/>
    </source>
</evidence>
<protein>
    <submittedName>
        <fullName evidence="9">RNA polymerase sigma-70 factor (ECF subfamily)</fullName>
    </submittedName>
</protein>
<evidence type="ECO:0000313" key="10">
    <source>
        <dbReference type="Proteomes" id="UP000661607"/>
    </source>
</evidence>
<accession>A0ABR9KRB1</accession>
<dbReference type="InterPro" id="IPR013324">
    <property type="entry name" value="RNA_pol_sigma_r3/r4-like"/>
</dbReference>
<dbReference type="InterPro" id="IPR036388">
    <property type="entry name" value="WH-like_DNA-bd_sf"/>
</dbReference>
<evidence type="ECO:0000256" key="6">
    <source>
        <dbReference type="SAM" id="MobiDB-lite"/>
    </source>
</evidence>
<evidence type="ECO:0000256" key="3">
    <source>
        <dbReference type="ARBA" id="ARBA00023015"/>
    </source>
</evidence>
<dbReference type="SUPFAM" id="SSF88946">
    <property type="entry name" value="Sigma2 domain of RNA polymerase sigma factors"/>
    <property type="match status" value="1"/>
</dbReference>
<dbReference type="Pfam" id="PF04542">
    <property type="entry name" value="Sigma70_r2"/>
    <property type="match status" value="1"/>
</dbReference>
<dbReference type="Gene3D" id="3.10.450.50">
    <property type="match status" value="1"/>
</dbReference>
<dbReference type="Gene3D" id="1.10.1740.10">
    <property type="match status" value="1"/>
</dbReference>
<evidence type="ECO:0000256" key="4">
    <source>
        <dbReference type="ARBA" id="ARBA00023082"/>
    </source>
</evidence>
<evidence type="ECO:0000259" key="7">
    <source>
        <dbReference type="Pfam" id="PF04542"/>
    </source>
</evidence>